<evidence type="ECO:0000313" key="2">
    <source>
        <dbReference type="Proteomes" id="UP000001072"/>
    </source>
</evidence>
<accession>F4REW2</accession>
<keyword evidence="2" id="KW-1185">Reference proteome</keyword>
<organism evidence="2">
    <name type="scientific">Melampsora larici-populina (strain 98AG31 / pathotype 3-4-7)</name>
    <name type="common">Poplar leaf rust fungus</name>
    <dbReference type="NCBI Taxonomy" id="747676"/>
    <lineage>
        <taxon>Eukaryota</taxon>
        <taxon>Fungi</taxon>
        <taxon>Dikarya</taxon>
        <taxon>Basidiomycota</taxon>
        <taxon>Pucciniomycotina</taxon>
        <taxon>Pucciniomycetes</taxon>
        <taxon>Pucciniales</taxon>
        <taxon>Melampsoraceae</taxon>
        <taxon>Melampsora</taxon>
    </lineage>
</organism>
<evidence type="ECO:0000313" key="1">
    <source>
        <dbReference type="EMBL" id="EGG09176.1"/>
    </source>
</evidence>
<dbReference type="InParanoid" id="F4REW2"/>
<proteinExistence type="predicted"/>
<sequence length="127" mass="14049">MRRSKCAVEVELLFCNTSASLIKFLPKPSQTNGKESNYTGKASVDIIEQQMEKNSLGDDRIALFFVAVDQETSIRCPGYFASLAFHNTEVFPKIWASLMAMLFAGHHDGLIPNPALFYGISLITTSV</sequence>
<dbReference type="HOGENOM" id="CLU_1971024_0_0_1"/>
<dbReference type="GeneID" id="18922288"/>
<name>F4REW2_MELLP</name>
<gene>
    <name evidence="1" type="ORF">MELLADRAFT_104494</name>
</gene>
<dbReference type="VEuPathDB" id="FungiDB:MELLADRAFT_104494"/>
<dbReference type="AlphaFoldDB" id="F4REW2"/>
<dbReference type="Proteomes" id="UP000001072">
    <property type="component" value="Unassembled WGS sequence"/>
</dbReference>
<dbReference type="KEGG" id="mlr:MELLADRAFT_104494"/>
<dbReference type="EMBL" id="GL883098">
    <property type="protein sequence ID" value="EGG09176.1"/>
    <property type="molecule type" value="Genomic_DNA"/>
</dbReference>
<protein>
    <submittedName>
        <fullName evidence="1">Uncharacterized protein</fullName>
    </submittedName>
</protein>
<dbReference type="RefSeq" id="XP_007407536.1">
    <property type="nucleotide sequence ID" value="XM_007407474.1"/>
</dbReference>
<reference evidence="2" key="1">
    <citation type="journal article" date="2011" name="Proc. Natl. Acad. Sci. U.S.A.">
        <title>Obligate biotrophy features unraveled by the genomic analysis of rust fungi.</title>
        <authorList>
            <person name="Duplessis S."/>
            <person name="Cuomo C.A."/>
            <person name="Lin Y.-C."/>
            <person name="Aerts A."/>
            <person name="Tisserant E."/>
            <person name="Veneault-Fourrey C."/>
            <person name="Joly D.L."/>
            <person name="Hacquard S."/>
            <person name="Amselem J."/>
            <person name="Cantarel B.L."/>
            <person name="Chiu R."/>
            <person name="Coutinho P.M."/>
            <person name="Feau N."/>
            <person name="Field M."/>
            <person name="Frey P."/>
            <person name="Gelhaye E."/>
            <person name="Goldberg J."/>
            <person name="Grabherr M.G."/>
            <person name="Kodira C.D."/>
            <person name="Kohler A."/>
            <person name="Kuees U."/>
            <person name="Lindquist E.A."/>
            <person name="Lucas S.M."/>
            <person name="Mago R."/>
            <person name="Mauceli E."/>
            <person name="Morin E."/>
            <person name="Murat C."/>
            <person name="Pangilinan J.L."/>
            <person name="Park R."/>
            <person name="Pearson M."/>
            <person name="Quesneville H."/>
            <person name="Rouhier N."/>
            <person name="Sakthikumar S."/>
            <person name="Salamov A.A."/>
            <person name="Schmutz J."/>
            <person name="Selles B."/>
            <person name="Shapiro H."/>
            <person name="Tanguay P."/>
            <person name="Tuskan G.A."/>
            <person name="Henrissat B."/>
            <person name="Van de Peer Y."/>
            <person name="Rouze P."/>
            <person name="Ellis J.G."/>
            <person name="Dodds P.N."/>
            <person name="Schein J.E."/>
            <person name="Zhong S."/>
            <person name="Hamelin R.C."/>
            <person name="Grigoriev I.V."/>
            <person name="Szabo L.J."/>
            <person name="Martin F."/>
        </authorList>
    </citation>
    <scope>NUCLEOTIDE SEQUENCE [LARGE SCALE GENOMIC DNA]</scope>
    <source>
        <strain evidence="2">98AG31 / pathotype 3-4-7</strain>
    </source>
</reference>